<dbReference type="AlphaFoldDB" id="A0A2G8KCF9"/>
<reference evidence="1 2" key="1">
    <citation type="journal article" date="2017" name="PLoS Biol.">
        <title>The sea cucumber genome provides insights into morphological evolution and visceral regeneration.</title>
        <authorList>
            <person name="Zhang X."/>
            <person name="Sun L."/>
            <person name="Yuan J."/>
            <person name="Sun Y."/>
            <person name="Gao Y."/>
            <person name="Zhang L."/>
            <person name="Li S."/>
            <person name="Dai H."/>
            <person name="Hamel J.F."/>
            <person name="Liu C."/>
            <person name="Yu Y."/>
            <person name="Liu S."/>
            <person name="Lin W."/>
            <person name="Guo K."/>
            <person name="Jin S."/>
            <person name="Xu P."/>
            <person name="Storey K.B."/>
            <person name="Huan P."/>
            <person name="Zhang T."/>
            <person name="Zhou Y."/>
            <person name="Zhang J."/>
            <person name="Lin C."/>
            <person name="Li X."/>
            <person name="Xing L."/>
            <person name="Huo D."/>
            <person name="Sun M."/>
            <person name="Wang L."/>
            <person name="Mercier A."/>
            <person name="Li F."/>
            <person name="Yang H."/>
            <person name="Xiang J."/>
        </authorList>
    </citation>
    <scope>NUCLEOTIDE SEQUENCE [LARGE SCALE GENOMIC DNA]</scope>
    <source>
        <strain evidence="1">Shaxun</strain>
        <tissue evidence="1">Muscle</tissue>
    </source>
</reference>
<keyword evidence="2" id="KW-1185">Reference proteome</keyword>
<organism evidence="1 2">
    <name type="scientific">Stichopus japonicus</name>
    <name type="common">Sea cucumber</name>
    <dbReference type="NCBI Taxonomy" id="307972"/>
    <lineage>
        <taxon>Eukaryota</taxon>
        <taxon>Metazoa</taxon>
        <taxon>Echinodermata</taxon>
        <taxon>Eleutherozoa</taxon>
        <taxon>Echinozoa</taxon>
        <taxon>Holothuroidea</taxon>
        <taxon>Aspidochirotacea</taxon>
        <taxon>Aspidochirotida</taxon>
        <taxon>Stichopodidae</taxon>
        <taxon>Apostichopus</taxon>
    </lineage>
</organism>
<name>A0A2G8KCF9_STIJA</name>
<sequence>MSPKLKLGLVYEERRARGNNTDRNEPSPLNLQKCLKSSSELAPRVFQFHSMQIPRNKETDWHGTTSQASDQIDEISPENLSSTLPVIAPSASTFPNQGLFYVATDSGLILVPSFATAPSINGGRYSVEVSQLTDQHGQFLFPLDPKSIAVTSTDHETHNAKQKKTIERFVSNDLTECLSA</sequence>
<proteinExistence type="predicted"/>
<gene>
    <name evidence="1" type="ORF">BSL78_17443</name>
</gene>
<dbReference type="Proteomes" id="UP000230750">
    <property type="component" value="Unassembled WGS sequence"/>
</dbReference>
<dbReference type="EMBL" id="MRZV01000693">
    <property type="protein sequence ID" value="PIK45694.1"/>
    <property type="molecule type" value="Genomic_DNA"/>
</dbReference>
<comment type="caution">
    <text evidence="1">The sequence shown here is derived from an EMBL/GenBank/DDBJ whole genome shotgun (WGS) entry which is preliminary data.</text>
</comment>
<accession>A0A2G8KCF9</accession>
<protein>
    <submittedName>
        <fullName evidence="1">Uncharacterized protein</fullName>
    </submittedName>
</protein>
<evidence type="ECO:0000313" key="1">
    <source>
        <dbReference type="EMBL" id="PIK45694.1"/>
    </source>
</evidence>
<evidence type="ECO:0000313" key="2">
    <source>
        <dbReference type="Proteomes" id="UP000230750"/>
    </source>
</evidence>